<accession>A0A290HCK0</accession>
<dbReference type="PANTHER" id="PTHR30520">
    <property type="entry name" value="FORMATE TRANSPORTER-RELATED"/>
    <property type="match status" value="1"/>
</dbReference>
<dbReference type="GO" id="GO:0015499">
    <property type="term" value="F:formate transmembrane transporter activity"/>
    <property type="evidence" value="ECO:0007669"/>
    <property type="project" value="TreeGrafter"/>
</dbReference>
<feature type="transmembrane region" description="Helical" evidence="6">
    <location>
        <begin position="185"/>
        <end position="209"/>
    </location>
</feature>
<dbReference type="Pfam" id="PF01226">
    <property type="entry name" value="Form_Nir_trans"/>
    <property type="match status" value="1"/>
</dbReference>
<feature type="transmembrane region" description="Helical" evidence="6">
    <location>
        <begin position="157"/>
        <end position="178"/>
    </location>
</feature>
<sequence length="284" mass="30395">MLSPAETAQSLSGGLRHKALMPLISVTFLSIMAGSSIALGDVFWAHSTVGVAKAAGPGIANFIGGIAFSVGLMMVVFFGGHLFTSSVMSGVSTYDRKLPIGKMAAYWVWVWVFNFVGALLTAYMYYESRLPLNYDGEILKHFVALGAGKMTLSFEAAFIRGIFCNVFVCMAIWASTAAEDTAGKILAICFIVGAFVASGYEHCVANMFIVSEALFAKAHYLLAVGGDMEALSHLTHTSIANLEALNITNFFVKNLLPVTLGNICGGLFFVGLIGFMSHKPDMNH</sequence>
<gene>
    <name evidence="7" type="ORF">SJPD1_1043</name>
</gene>
<dbReference type="InterPro" id="IPR000292">
    <property type="entry name" value="For/NO2_transpt"/>
</dbReference>
<feature type="transmembrane region" description="Helical" evidence="6">
    <location>
        <begin position="104"/>
        <end position="126"/>
    </location>
</feature>
<evidence type="ECO:0000256" key="6">
    <source>
        <dbReference type="SAM" id="Phobius"/>
    </source>
</evidence>
<keyword evidence="3 6" id="KW-1133">Transmembrane helix</keyword>
<dbReference type="GO" id="GO:0005886">
    <property type="term" value="C:plasma membrane"/>
    <property type="evidence" value="ECO:0007669"/>
    <property type="project" value="TreeGrafter"/>
</dbReference>
<evidence type="ECO:0000256" key="5">
    <source>
        <dbReference type="ARBA" id="ARBA00049660"/>
    </source>
</evidence>
<evidence type="ECO:0000256" key="1">
    <source>
        <dbReference type="ARBA" id="ARBA00004141"/>
    </source>
</evidence>
<reference evidence="8" key="1">
    <citation type="submission" date="2017-09" db="EMBL/GenBank/DDBJ databases">
        <title>The complete genome of Sulfurospirillum sp. JPD-1.</title>
        <authorList>
            <person name="Goris T."/>
        </authorList>
    </citation>
    <scope>NUCLEOTIDE SEQUENCE [LARGE SCALE GENOMIC DNA]</scope>
    <source>
        <strain evidence="8">JPD-1</strain>
    </source>
</reference>
<feature type="transmembrane region" description="Helical" evidence="6">
    <location>
        <begin position="59"/>
        <end position="83"/>
    </location>
</feature>
<dbReference type="RefSeq" id="WP_096046276.1">
    <property type="nucleotide sequence ID" value="NZ_CP023275.1"/>
</dbReference>
<dbReference type="PANTHER" id="PTHR30520:SF6">
    <property type="entry name" value="FORMATE_NITRATE FAMILY TRANSPORTER (EUROFUNG)"/>
    <property type="match status" value="1"/>
</dbReference>
<evidence type="ECO:0000313" key="7">
    <source>
        <dbReference type="EMBL" id="ATB69155.1"/>
    </source>
</evidence>
<dbReference type="KEGG" id="sulj:SJPD1_1043"/>
<evidence type="ECO:0000256" key="3">
    <source>
        <dbReference type="ARBA" id="ARBA00022989"/>
    </source>
</evidence>
<comment type="similarity">
    <text evidence="5">Belongs to the FNT transporter (TC 1.A.16) family.</text>
</comment>
<comment type="subcellular location">
    <subcellularLocation>
        <location evidence="1">Membrane</location>
        <topology evidence="1">Multi-pass membrane protein</topology>
    </subcellularLocation>
</comment>
<feature type="transmembrane region" description="Helical" evidence="6">
    <location>
        <begin position="20"/>
        <end position="39"/>
    </location>
</feature>
<name>A0A290HCK0_9BACT</name>
<dbReference type="InterPro" id="IPR023271">
    <property type="entry name" value="Aquaporin-like"/>
</dbReference>
<dbReference type="OrthoDB" id="9786493at2"/>
<evidence type="ECO:0000256" key="2">
    <source>
        <dbReference type="ARBA" id="ARBA00022692"/>
    </source>
</evidence>
<evidence type="ECO:0000256" key="4">
    <source>
        <dbReference type="ARBA" id="ARBA00023136"/>
    </source>
</evidence>
<feature type="transmembrane region" description="Helical" evidence="6">
    <location>
        <begin position="255"/>
        <end position="275"/>
    </location>
</feature>
<dbReference type="Proteomes" id="UP000217349">
    <property type="component" value="Chromosome"/>
</dbReference>
<proteinExistence type="inferred from homology"/>
<keyword evidence="4 6" id="KW-0472">Membrane</keyword>
<protein>
    <submittedName>
        <fullName evidence="7">Formate transporter 1</fullName>
    </submittedName>
</protein>
<dbReference type="Gene3D" id="1.20.1080.10">
    <property type="entry name" value="Glycerol uptake facilitator protein"/>
    <property type="match status" value="1"/>
</dbReference>
<evidence type="ECO:0000313" key="8">
    <source>
        <dbReference type="Proteomes" id="UP000217349"/>
    </source>
</evidence>
<dbReference type="EMBL" id="CP023275">
    <property type="protein sequence ID" value="ATB69155.1"/>
    <property type="molecule type" value="Genomic_DNA"/>
</dbReference>
<keyword evidence="2 6" id="KW-0812">Transmembrane</keyword>
<organism evidence="7 8">
    <name type="scientific">Sulfurospirillum diekertiae</name>
    <dbReference type="NCBI Taxonomy" id="1854492"/>
    <lineage>
        <taxon>Bacteria</taxon>
        <taxon>Pseudomonadati</taxon>
        <taxon>Campylobacterota</taxon>
        <taxon>Epsilonproteobacteria</taxon>
        <taxon>Campylobacterales</taxon>
        <taxon>Sulfurospirillaceae</taxon>
        <taxon>Sulfurospirillum</taxon>
    </lineage>
</organism>
<dbReference type="AlphaFoldDB" id="A0A290HCK0"/>